<dbReference type="RefSeq" id="WP_169699459.1">
    <property type="nucleotide sequence ID" value="NZ_LS974202.1"/>
</dbReference>
<sequence length="214" mass="23967">MRRVYLIIVVFFLVSSILFGTGYSSRLTQPGSLRITGGFSDFGLRIGILSFLEAGWFMNEGPYFALGYDSNFHIASRISFSSLEQAKVTAEFGYDFKLVYLEVGALYEYNSPGASFLGGHLKSEFFFDNSFSIVSASLGRFQKVAGEIGRMSFTSVGFSARRKFDIGKEFYFLNLESVEVVGSLKWEIEDDLTKFNPFPAYSFVGVQVNISILK</sequence>
<reference evidence="1 2" key="1">
    <citation type="submission" date="2017-01" db="EMBL/GenBank/DDBJ databases">
        <authorList>
            <person name="Erauso G."/>
        </authorList>
    </citation>
    <scope>NUCLEOTIDE SEQUENCE [LARGE SCALE GENOMIC DNA]</scope>
    <source>
        <strain evidence="1">MESINF1</strain>
    </source>
</reference>
<organism evidence="1 2">
    <name type="scientific">Mesotoga infera</name>
    <dbReference type="NCBI Taxonomy" id="1236046"/>
    <lineage>
        <taxon>Bacteria</taxon>
        <taxon>Thermotogati</taxon>
        <taxon>Thermotogota</taxon>
        <taxon>Thermotogae</taxon>
        <taxon>Kosmotogales</taxon>
        <taxon>Kosmotogaceae</taxon>
        <taxon>Mesotoga</taxon>
    </lineage>
</organism>
<dbReference type="EMBL" id="LS974202">
    <property type="protein sequence ID" value="SSC13293.1"/>
    <property type="molecule type" value="Genomic_DNA"/>
</dbReference>
<gene>
    <name evidence="1" type="ORF">MESINF_1849</name>
</gene>
<dbReference type="KEGG" id="minf:MESINF_1849"/>
<evidence type="ECO:0000313" key="2">
    <source>
        <dbReference type="Proteomes" id="UP000250796"/>
    </source>
</evidence>
<dbReference type="Proteomes" id="UP000250796">
    <property type="component" value="Chromosome MESINF"/>
</dbReference>
<evidence type="ECO:0008006" key="3">
    <source>
        <dbReference type="Google" id="ProtNLM"/>
    </source>
</evidence>
<accession>A0A7Z7PPD6</accession>
<protein>
    <recommendedName>
        <fullName evidence="3">Outer membrane protein beta-barrel domain-containing protein</fullName>
    </recommendedName>
</protein>
<name>A0A7Z7PPD6_9BACT</name>
<keyword evidence="2" id="KW-1185">Reference proteome</keyword>
<proteinExistence type="predicted"/>
<dbReference type="AlphaFoldDB" id="A0A7Z7PPD6"/>
<evidence type="ECO:0000313" key="1">
    <source>
        <dbReference type="EMBL" id="SSC13293.1"/>
    </source>
</evidence>